<evidence type="ECO:0000313" key="2">
    <source>
        <dbReference type="EMBL" id="KAF2819699.1"/>
    </source>
</evidence>
<accession>A0A6A6ZG69</accession>
<feature type="region of interest" description="Disordered" evidence="1">
    <location>
        <begin position="56"/>
        <end position="103"/>
    </location>
</feature>
<gene>
    <name evidence="2" type="ORF">CC86DRAFT_387760</name>
</gene>
<dbReference type="EMBL" id="MU006243">
    <property type="protein sequence ID" value="KAF2819699.1"/>
    <property type="molecule type" value="Genomic_DNA"/>
</dbReference>
<name>A0A6A6ZG69_9PLEO</name>
<sequence length="119" mass="13957">MTRNTSINDSRAPQYPSSSPLYDAAASSYEPHDLQRRAVDSFHQSRNMYRLVLGIDYWDSDEEDEDEDESDEEEEDEDKSESESESESEEKPEEKVQLSANFSDWNERPTDWMKVPYSM</sequence>
<evidence type="ECO:0000313" key="3">
    <source>
        <dbReference type="Proteomes" id="UP000799424"/>
    </source>
</evidence>
<proteinExistence type="predicted"/>
<organism evidence="2 3">
    <name type="scientific">Ophiobolus disseminans</name>
    <dbReference type="NCBI Taxonomy" id="1469910"/>
    <lineage>
        <taxon>Eukaryota</taxon>
        <taxon>Fungi</taxon>
        <taxon>Dikarya</taxon>
        <taxon>Ascomycota</taxon>
        <taxon>Pezizomycotina</taxon>
        <taxon>Dothideomycetes</taxon>
        <taxon>Pleosporomycetidae</taxon>
        <taxon>Pleosporales</taxon>
        <taxon>Pleosporineae</taxon>
        <taxon>Phaeosphaeriaceae</taxon>
        <taxon>Ophiobolus</taxon>
    </lineage>
</organism>
<feature type="compositionally biased region" description="Polar residues" evidence="1">
    <location>
        <begin position="1"/>
        <end position="20"/>
    </location>
</feature>
<keyword evidence="3" id="KW-1185">Reference proteome</keyword>
<evidence type="ECO:0000256" key="1">
    <source>
        <dbReference type="SAM" id="MobiDB-lite"/>
    </source>
</evidence>
<reference evidence="2" key="1">
    <citation type="journal article" date="2020" name="Stud. Mycol.">
        <title>101 Dothideomycetes genomes: a test case for predicting lifestyles and emergence of pathogens.</title>
        <authorList>
            <person name="Haridas S."/>
            <person name="Albert R."/>
            <person name="Binder M."/>
            <person name="Bloem J."/>
            <person name="Labutti K."/>
            <person name="Salamov A."/>
            <person name="Andreopoulos B."/>
            <person name="Baker S."/>
            <person name="Barry K."/>
            <person name="Bills G."/>
            <person name="Bluhm B."/>
            <person name="Cannon C."/>
            <person name="Castanera R."/>
            <person name="Culley D."/>
            <person name="Daum C."/>
            <person name="Ezra D."/>
            <person name="Gonzalez J."/>
            <person name="Henrissat B."/>
            <person name="Kuo A."/>
            <person name="Liang C."/>
            <person name="Lipzen A."/>
            <person name="Lutzoni F."/>
            <person name="Magnuson J."/>
            <person name="Mondo S."/>
            <person name="Nolan M."/>
            <person name="Ohm R."/>
            <person name="Pangilinan J."/>
            <person name="Park H.-J."/>
            <person name="Ramirez L."/>
            <person name="Alfaro M."/>
            <person name="Sun H."/>
            <person name="Tritt A."/>
            <person name="Yoshinaga Y."/>
            <person name="Zwiers L.-H."/>
            <person name="Turgeon B."/>
            <person name="Goodwin S."/>
            <person name="Spatafora J."/>
            <person name="Crous P."/>
            <person name="Grigoriev I."/>
        </authorList>
    </citation>
    <scope>NUCLEOTIDE SEQUENCE</scope>
    <source>
        <strain evidence="2">CBS 113818</strain>
    </source>
</reference>
<protein>
    <submittedName>
        <fullName evidence="2">Uncharacterized protein</fullName>
    </submittedName>
</protein>
<dbReference type="AlphaFoldDB" id="A0A6A6ZG69"/>
<feature type="compositionally biased region" description="Acidic residues" evidence="1">
    <location>
        <begin position="58"/>
        <end position="91"/>
    </location>
</feature>
<feature type="region of interest" description="Disordered" evidence="1">
    <location>
        <begin position="1"/>
        <end position="26"/>
    </location>
</feature>
<dbReference type="Proteomes" id="UP000799424">
    <property type="component" value="Unassembled WGS sequence"/>
</dbReference>